<dbReference type="Gene3D" id="3.40.1190.20">
    <property type="match status" value="1"/>
</dbReference>
<dbReference type="SUPFAM" id="SSF53613">
    <property type="entry name" value="Ribokinase-like"/>
    <property type="match status" value="1"/>
</dbReference>
<evidence type="ECO:0000313" key="4">
    <source>
        <dbReference type="EMBL" id="MET2825744.1"/>
    </source>
</evidence>
<gene>
    <name evidence="4" type="ORF">ABVQ20_02005</name>
</gene>
<keyword evidence="1" id="KW-0808">Transferase</keyword>
<dbReference type="GO" id="GO:0016301">
    <property type="term" value="F:kinase activity"/>
    <property type="evidence" value="ECO:0007669"/>
    <property type="project" value="UniProtKB-KW"/>
</dbReference>
<feature type="domain" description="Carbohydrate kinase PfkB" evidence="3">
    <location>
        <begin position="27"/>
        <end position="293"/>
    </location>
</feature>
<keyword evidence="5" id="KW-1185">Reference proteome</keyword>
<sequence length="313" mass="33453">MAEAHTAFFIGDVALDDYFTAERWPGIADKAYVREVKSYVGGMIANAASVHAGLGGRTEFISLLNDSPLSARLCAAMEELGVSTRHMLRDPSLADSRNLIFLTGGEHVVLIIEMGDQPMHLTDEALAALRTPGHLYMSLGRTKRLRAEGLQGRELLADLRRHGRRLILDLDVDGFADGDLDYLHGAEVLIMNQIGFGHAFGDIDLAGINAWMRQNEVGTVIRTLAAAGAEAFDGEGRIAVRGYTVPVVDVTGAGDTFGGALTYALGENLGLSEALELAIAAASRAVTIEGPQGGVASLETIEKFRTEFAGRRS</sequence>
<comment type="caution">
    <text evidence="4">The sequence shown here is derived from an EMBL/GenBank/DDBJ whole genome shotgun (WGS) entry which is preliminary data.</text>
</comment>
<reference evidence="4 5" key="1">
    <citation type="submission" date="2024-06" db="EMBL/GenBank/DDBJ databases">
        <authorList>
            <person name="Kim D.-U."/>
        </authorList>
    </citation>
    <scope>NUCLEOTIDE SEQUENCE [LARGE SCALE GENOMIC DNA]</scope>
    <source>
        <strain evidence="4 5">KACC15460</strain>
    </source>
</reference>
<evidence type="ECO:0000313" key="5">
    <source>
        <dbReference type="Proteomes" id="UP001548832"/>
    </source>
</evidence>
<dbReference type="InterPro" id="IPR011611">
    <property type="entry name" value="PfkB_dom"/>
</dbReference>
<keyword evidence="2 4" id="KW-0418">Kinase</keyword>
<evidence type="ECO:0000256" key="1">
    <source>
        <dbReference type="ARBA" id="ARBA00022679"/>
    </source>
</evidence>
<dbReference type="PANTHER" id="PTHR10584:SF166">
    <property type="entry name" value="RIBOKINASE"/>
    <property type="match status" value="1"/>
</dbReference>
<dbReference type="Proteomes" id="UP001548832">
    <property type="component" value="Unassembled WGS sequence"/>
</dbReference>
<name>A0ABV2D6U8_9HYPH</name>
<accession>A0ABV2D6U8</accession>
<dbReference type="InterPro" id="IPR029056">
    <property type="entry name" value="Ribokinase-like"/>
</dbReference>
<organism evidence="4 5">
    <name type="scientific">Mesorhizobium shangrilense</name>
    <dbReference type="NCBI Taxonomy" id="460060"/>
    <lineage>
        <taxon>Bacteria</taxon>
        <taxon>Pseudomonadati</taxon>
        <taxon>Pseudomonadota</taxon>
        <taxon>Alphaproteobacteria</taxon>
        <taxon>Hyphomicrobiales</taxon>
        <taxon>Phyllobacteriaceae</taxon>
        <taxon>Mesorhizobium</taxon>
    </lineage>
</organism>
<protein>
    <submittedName>
        <fullName evidence="4">Carbohydrate kinase family protein</fullName>
    </submittedName>
</protein>
<evidence type="ECO:0000256" key="2">
    <source>
        <dbReference type="ARBA" id="ARBA00022777"/>
    </source>
</evidence>
<evidence type="ECO:0000259" key="3">
    <source>
        <dbReference type="Pfam" id="PF00294"/>
    </source>
</evidence>
<dbReference type="RefSeq" id="WP_354457828.1">
    <property type="nucleotide sequence ID" value="NZ_JBEWSZ010000001.1"/>
</dbReference>
<proteinExistence type="predicted"/>
<dbReference type="InterPro" id="IPR002173">
    <property type="entry name" value="Carboh/pur_kinase_PfkB_CS"/>
</dbReference>
<dbReference type="PANTHER" id="PTHR10584">
    <property type="entry name" value="SUGAR KINASE"/>
    <property type="match status" value="1"/>
</dbReference>
<dbReference type="EMBL" id="JBEWSZ010000001">
    <property type="protein sequence ID" value="MET2825744.1"/>
    <property type="molecule type" value="Genomic_DNA"/>
</dbReference>
<dbReference type="PROSITE" id="PS00584">
    <property type="entry name" value="PFKB_KINASES_2"/>
    <property type="match status" value="1"/>
</dbReference>
<dbReference type="Pfam" id="PF00294">
    <property type="entry name" value="PfkB"/>
    <property type="match status" value="1"/>
</dbReference>